<evidence type="ECO:0000313" key="1">
    <source>
        <dbReference type="EMBL" id="QHU26231.1"/>
    </source>
</evidence>
<protein>
    <submittedName>
        <fullName evidence="1">Uncharacterized protein</fullName>
    </submittedName>
</protein>
<dbReference type="EMBL" id="MN740437">
    <property type="protein sequence ID" value="QHU26231.1"/>
    <property type="molecule type" value="Genomic_DNA"/>
</dbReference>
<organism evidence="1">
    <name type="scientific">viral metagenome</name>
    <dbReference type="NCBI Taxonomy" id="1070528"/>
    <lineage>
        <taxon>unclassified sequences</taxon>
        <taxon>metagenomes</taxon>
        <taxon>organismal metagenomes</taxon>
    </lineage>
</organism>
<proteinExistence type="predicted"/>
<accession>A0A6C0L948</accession>
<sequence>MPPKAVIVPIAMKAKELKKGGKPAQVQGRHAVALEENKSLITKLFAGEATVKGFRLLEVGVVPEKSVASAGIASYGGTAMTNKFVHFGTATDFLCRVEGCAQLVVVPERFLNQKGNAIHPELFKVGDVIFLDYGSAEKKVDVGSWNGEAAVGVRTWSEVSGWMPANKVDRAVKEGKMAIFG</sequence>
<dbReference type="AlphaFoldDB" id="A0A6C0L948"/>
<name>A0A6C0L948_9ZZZZ</name>
<reference evidence="1" key="1">
    <citation type="journal article" date="2020" name="Nature">
        <title>Giant virus diversity and host interactions through global metagenomics.</title>
        <authorList>
            <person name="Schulz F."/>
            <person name="Roux S."/>
            <person name="Paez-Espino D."/>
            <person name="Jungbluth S."/>
            <person name="Walsh D.A."/>
            <person name="Denef V.J."/>
            <person name="McMahon K.D."/>
            <person name="Konstantinidis K.T."/>
            <person name="Eloe-Fadrosh E.A."/>
            <person name="Kyrpides N.C."/>
            <person name="Woyke T."/>
        </authorList>
    </citation>
    <scope>NUCLEOTIDE SEQUENCE</scope>
    <source>
        <strain evidence="1">GVMAG-M-3300027759-16</strain>
    </source>
</reference>